<gene>
    <name evidence="1" type="ORF">LCGC14_1884010</name>
</gene>
<reference evidence="1" key="1">
    <citation type="journal article" date="2015" name="Nature">
        <title>Complex archaea that bridge the gap between prokaryotes and eukaryotes.</title>
        <authorList>
            <person name="Spang A."/>
            <person name="Saw J.H."/>
            <person name="Jorgensen S.L."/>
            <person name="Zaremba-Niedzwiedzka K."/>
            <person name="Martijn J."/>
            <person name="Lind A.E."/>
            <person name="van Eijk R."/>
            <person name="Schleper C."/>
            <person name="Guy L."/>
            <person name="Ettema T.J."/>
        </authorList>
    </citation>
    <scope>NUCLEOTIDE SEQUENCE</scope>
</reference>
<organism evidence="1">
    <name type="scientific">marine sediment metagenome</name>
    <dbReference type="NCBI Taxonomy" id="412755"/>
    <lineage>
        <taxon>unclassified sequences</taxon>
        <taxon>metagenomes</taxon>
        <taxon>ecological metagenomes</taxon>
    </lineage>
</organism>
<protein>
    <recommendedName>
        <fullName evidence="2">HD domain-containing protein</fullName>
    </recommendedName>
</protein>
<evidence type="ECO:0000313" key="1">
    <source>
        <dbReference type="EMBL" id="KKL92507.1"/>
    </source>
</evidence>
<dbReference type="EMBL" id="LAZR01019445">
    <property type="protein sequence ID" value="KKL92507.1"/>
    <property type="molecule type" value="Genomic_DNA"/>
</dbReference>
<dbReference type="AlphaFoldDB" id="A0A0F9IZQ2"/>
<name>A0A0F9IZQ2_9ZZZZ</name>
<sequence length="187" mass="21557">MFIYLNAILINRGILLNLINMSDNKTEIELKLALDSKITVIFKLINYIARKIEEENVNDAEINDLIIDLAQQWDIIDIIESKIPGWKKMSSFKQGATLIHVFRVFIALLNSPEYQNATLKQKFMLKWIILLHDLGKELVEITGGKTQRDDLHPFKSTAMAARILYSIGFPITENYHNIIKKWNSGGR</sequence>
<accession>A0A0F9IZQ2</accession>
<evidence type="ECO:0008006" key="2">
    <source>
        <dbReference type="Google" id="ProtNLM"/>
    </source>
</evidence>
<comment type="caution">
    <text evidence="1">The sequence shown here is derived from an EMBL/GenBank/DDBJ whole genome shotgun (WGS) entry which is preliminary data.</text>
</comment>
<dbReference type="SUPFAM" id="SSF109604">
    <property type="entry name" value="HD-domain/PDEase-like"/>
    <property type="match status" value="1"/>
</dbReference>
<proteinExistence type="predicted"/>